<evidence type="ECO:0000256" key="1">
    <source>
        <dbReference type="SAM" id="SignalP"/>
    </source>
</evidence>
<dbReference type="PANTHER" id="PTHR11257:SF13">
    <property type="entry name" value="GEO07322P1"/>
    <property type="match status" value="1"/>
</dbReference>
<dbReference type="PANTHER" id="PTHR11257">
    <property type="entry name" value="CHEMOSENSORY PROTEIN-RELATED"/>
    <property type="match status" value="1"/>
</dbReference>
<accession>A0A3G2LGF7</accession>
<proteinExistence type="evidence at transcript level"/>
<reference evidence="2" key="1">
    <citation type="submission" date="2018-06" db="EMBL/GenBank/DDBJ databases">
        <title>Transcriptome analysis and expression profiles of olfactory relative protein genes in Oedaleus infernalis.</title>
        <authorList>
            <person name="Zhang Y."/>
            <person name="Pang B."/>
        </authorList>
    </citation>
    <scope>NUCLEOTIDE SEQUENCE</scope>
</reference>
<dbReference type="InterPro" id="IPR036682">
    <property type="entry name" value="OS_D_A10/PebIII_sf"/>
</dbReference>
<dbReference type="Pfam" id="PF03392">
    <property type="entry name" value="OS-D"/>
    <property type="match status" value="1"/>
</dbReference>
<dbReference type="Gene3D" id="1.10.2080.10">
    <property type="entry name" value="Insect odorant-binding protein A10/Ejaculatory bulb-specific protein 3"/>
    <property type="match status" value="1"/>
</dbReference>
<protein>
    <submittedName>
        <fullName evidence="2">Chemosensory protein 12</fullName>
    </submittedName>
</protein>
<dbReference type="AlphaFoldDB" id="A0A3G2LGF7"/>
<name>A0A3G2LGF7_9ORTH</name>
<organism evidence="2">
    <name type="scientific">Oedaleus infernalis</name>
    <dbReference type="NCBI Taxonomy" id="267432"/>
    <lineage>
        <taxon>Eukaryota</taxon>
        <taxon>Metazoa</taxon>
        <taxon>Ecdysozoa</taxon>
        <taxon>Arthropoda</taxon>
        <taxon>Hexapoda</taxon>
        <taxon>Insecta</taxon>
        <taxon>Pterygota</taxon>
        <taxon>Neoptera</taxon>
        <taxon>Polyneoptera</taxon>
        <taxon>Orthoptera</taxon>
        <taxon>Caelifera</taxon>
        <taxon>Acrididea</taxon>
        <taxon>Acridomorpha</taxon>
        <taxon>Acridoidea</taxon>
        <taxon>Acrididae</taxon>
        <taxon>Oedipodinae</taxon>
        <taxon>Oedaleus</taxon>
    </lineage>
</organism>
<sequence>MVQMEPHFRDATMGRLCFALSLLSLLAALAAAQDKYPDTFDKLDLQELLGDKERVQAAIKCLKEEADTECRPAGKLLKSVLAEIVKTDCAKCTETQKQKVAGFFSFVSQNYPEQMQQLLDKYDPSKEYRTKYAQSWAADGIKV</sequence>
<dbReference type="EMBL" id="MH568708">
    <property type="protein sequence ID" value="AYN71361.1"/>
    <property type="molecule type" value="mRNA"/>
</dbReference>
<evidence type="ECO:0000313" key="2">
    <source>
        <dbReference type="EMBL" id="AYN71361.1"/>
    </source>
</evidence>
<keyword evidence="1" id="KW-0732">Signal</keyword>
<feature type="signal peptide" evidence="1">
    <location>
        <begin position="1"/>
        <end position="32"/>
    </location>
</feature>
<gene>
    <name evidence="2" type="primary">CSP12</name>
</gene>
<dbReference type="SUPFAM" id="SSF100910">
    <property type="entry name" value="Chemosensory protein Csp2"/>
    <property type="match status" value="1"/>
</dbReference>
<dbReference type="InterPro" id="IPR005055">
    <property type="entry name" value="A10/PebIII"/>
</dbReference>
<feature type="chain" id="PRO_5017938624" evidence="1">
    <location>
        <begin position="33"/>
        <end position="143"/>
    </location>
</feature>